<dbReference type="InterPro" id="IPR002052">
    <property type="entry name" value="DNA_methylase_N6_adenine_CS"/>
</dbReference>
<dbReference type="CDD" id="cd11715">
    <property type="entry name" value="THUMP_AdoMetMT"/>
    <property type="match status" value="1"/>
</dbReference>
<dbReference type="PANTHER" id="PTHR47313">
    <property type="entry name" value="RIBOSOMAL RNA LARGE SUBUNIT METHYLTRANSFERASE K/L"/>
    <property type="match status" value="1"/>
</dbReference>
<dbReference type="PANTHER" id="PTHR47313:SF1">
    <property type="entry name" value="RIBOSOMAL RNA LARGE SUBUNIT METHYLTRANSFERASE K_L"/>
    <property type="match status" value="1"/>
</dbReference>
<dbReference type="Proteomes" id="UP001324634">
    <property type="component" value="Chromosome"/>
</dbReference>
<dbReference type="InterPro" id="IPR000241">
    <property type="entry name" value="RlmKL-like_Mtase"/>
</dbReference>
<dbReference type="Pfam" id="PF01170">
    <property type="entry name" value="UPF0020"/>
    <property type="match status" value="1"/>
</dbReference>
<evidence type="ECO:0000313" key="2">
    <source>
        <dbReference type="EMBL" id="WPU63139.1"/>
    </source>
</evidence>
<evidence type="ECO:0000313" key="3">
    <source>
        <dbReference type="Proteomes" id="UP001324634"/>
    </source>
</evidence>
<keyword evidence="3" id="KW-1185">Reference proteome</keyword>
<evidence type="ECO:0000259" key="1">
    <source>
        <dbReference type="Pfam" id="PF01170"/>
    </source>
</evidence>
<feature type="domain" description="Ribosomal RNA large subunit methyltransferase K/L-like methyltransferase" evidence="1">
    <location>
        <begin position="164"/>
        <end position="318"/>
    </location>
</feature>
<dbReference type="InterPro" id="IPR029063">
    <property type="entry name" value="SAM-dependent_MTases_sf"/>
</dbReference>
<dbReference type="SUPFAM" id="SSF53335">
    <property type="entry name" value="S-adenosyl-L-methionine-dependent methyltransferases"/>
    <property type="match status" value="1"/>
</dbReference>
<organism evidence="2 3">
    <name type="scientific">Peredibacter starrii</name>
    <dbReference type="NCBI Taxonomy" id="28202"/>
    <lineage>
        <taxon>Bacteria</taxon>
        <taxon>Pseudomonadati</taxon>
        <taxon>Bdellovibrionota</taxon>
        <taxon>Bacteriovoracia</taxon>
        <taxon>Bacteriovoracales</taxon>
        <taxon>Bacteriovoracaceae</taxon>
        <taxon>Peredibacter</taxon>
    </lineage>
</organism>
<accession>A0AAX4HIS8</accession>
<dbReference type="EMBL" id="CP139487">
    <property type="protein sequence ID" value="WPU63139.1"/>
    <property type="molecule type" value="Genomic_DNA"/>
</dbReference>
<dbReference type="GO" id="GO:0003676">
    <property type="term" value="F:nucleic acid binding"/>
    <property type="evidence" value="ECO:0007669"/>
    <property type="project" value="InterPro"/>
</dbReference>
<reference evidence="2 3" key="1">
    <citation type="submission" date="2023-11" db="EMBL/GenBank/DDBJ databases">
        <title>Peredibacter starrii A3.12.</title>
        <authorList>
            <person name="Mitchell R.J."/>
        </authorList>
    </citation>
    <scope>NUCLEOTIDE SEQUENCE [LARGE SCALE GENOMIC DNA]</scope>
    <source>
        <strain evidence="2 3">A3.12</strain>
    </source>
</reference>
<dbReference type="Gene3D" id="3.40.50.150">
    <property type="entry name" value="Vaccinia Virus protein VP39"/>
    <property type="match status" value="1"/>
</dbReference>
<protein>
    <recommendedName>
        <fullName evidence="1">Ribosomal RNA large subunit methyltransferase K/L-like methyltransferase domain-containing protein</fullName>
    </recommendedName>
</protein>
<dbReference type="AlphaFoldDB" id="A0AAX4HIS8"/>
<dbReference type="GO" id="GO:0070043">
    <property type="term" value="F:rRNA (guanine-N7-)-methyltransferase activity"/>
    <property type="evidence" value="ECO:0007669"/>
    <property type="project" value="TreeGrafter"/>
</dbReference>
<dbReference type="RefSeq" id="WP_321389305.1">
    <property type="nucleotide sequence ID" value="NZ_CP139487.1"/>
</dbReference>
<sequence>MEYRLFLIIPPGLEDLALKEVESKCPVSGIDVLKGGLELNADLDWIVKAHTLLKVPTRMLMRVTEFKVRDFPKLHQKFVNFKWNQFLSHPEPVFEISCSKSRLMHTGRIEETIRGALADALVRQPLNRDWEKKNYPPQTFYVRLVDDNLTLSLDLTGEPLYKRGLQIIKGEAPIRENLASAFLMELFQGLEQEVTLVDPMCGSGTFLTEAINFRRPLHLRPFAFETAPFFKGKMVRLPLVTMPFPLKEVQGFDLNEVLIKKVSENSELKLTVQDSVKTPIRIDGEFIMICNPPYGERIKIEGKRGSFLREAWQKFMTVDKPLRFGWVLPSDMDDLFKAPSNYKLLTKRHLKNGGMAVTYWIWERV</sequence>
<gene>
    <name evidence="2" type="ORF">SOO65_10630</name>
</gene>
<dbReference type="KEGG" id="psti:SOO65_10630"/>
<proteinExistence type="predicted"/>
<name>A0AAX4HIS8_9BACT</name>
<dbReference type="Gene3D" id="3.30.2130.30">
    <property type="match status" value="1"/>
</dbReference>
<dbReference type="PROSITE" id="PS00092">
    <property type="entry name" value="N6_MTASE"/>
    <property type="match status" value="1"/>
</dbReference>
<dbReference type="GO" id="GO:0008990">
    <property type="term" value="F:rRNA (guanine-N2-)-methyltransferase activity"/>
    <property type="evidence" value="ECO:0007669"/>
    <property type="project" value="TreeGrafter"/>
</dbReference>